<proteinExistence type="predicted"/>
<dbReference type="EMBL" id="CP120943">
    <property type="protein sequence ID" value="WFG00371.1"/>
    <property type="molecule type" value="Genomic_DNA"/>
</dbReference>
<protein>
    <submittedName>
        <fullName evidence="1">Uncharacterized protein</fullName>
    </submittedName>
</protein>
<evidence type="ECO:0000313" key="2">
    <source>
        <dbReference type="Proteomes" id="UP001218423"/>
    </source>
</evidence>
<evidence type="ECO:0000313" key="1">
    <source>
        <dbReference type="EMBL" id="WFG00371.1"/>
    </source>
</evidence>
<dbReference type="RefSeq" id="WP_128341495.1">
    <property type="nucleotide sequence ID" value="NZ_CAWOMG010000111.1"/>
</dbReference>
<sequence>MDLENMLTEQEHDDLDAFLVTVLQAFKKDEITQEKAVGSLNHLIAAMDNDEYDEVRSCLRNREEFVRS</sequence>
<keyword evidence="1" id="KW-0614">Plasmid</keyword>
<reference evidence="1" key="1">
    <citation type="submission" date="2023-03" db="EMBL/GenBank/DDBJ databases">
        <title>Aeromonas caviae strain AC1520.</title>
        <authorList>
            <person name="Xie T."/>
            <person name="Zhang Q."/>
            <person name="Deng J."/>
            <person name="Li X."/>
        </authorList>
    </citation>
    <scope>NUCLEOTIDE SEQUENCE</scope>
    <source>
        <strain evidence="1">AC1520</strain>
        <plasmid evidence="1">pAC1520</plasmid>
    </source>
</reference>
<dbReference type="Proteomes" id="UP001218423">
    <property type="component" value="Plasmid pAC1520"/>
</dbReference>
<gene>
    <name evidence="1" type="ORF">P5S46_21650</name>
</gene>
<accession>A0AAJ6CTZ1</accession>
<organism evidence="1 2">
    <name type="scientific">Aeromonas caviae</name>
    <name type="common">Aeromonas punctata</name>
    <dbReference type="NCBI Taxonomy" id="648"/>
    <lineage>
        <taxon>Bacteria</taxon>
        <taxon>Pseudomonadati</taxon>
        <taxon>Pseudomonadota</taxon>
        <taxon>Gammaproteobacteria</taxon>
        <taxon>Aeromonadales</taxon>
        <taxon>Aeromonadaceae</taxon>
        <taxon>Aeromonas</taxon>
    </lineage>
</organism>
<name>A0AAJ6CTZ1_AERCA</name>
<dbReference type="AlphaFoldDB" id="A0AAJ6CTZ1"/>
<geneLocation type="plasmid" evidence="1 2">
    <name>pAC1520</name>
</geneLocation>